<evidence type="ECO:0000313" key="1">
    <source>
        <dbReference type="EMBL" id="KAK8035574.1"/>
    </source>
</evidence>
<name>A0ABR1SMP5_9PEZI</name>
<evidence type="ECO:0000313" key="2">
    <source>
        <dbReference type="Proteomes" id="UP001444661"/>
    </source>
</evidence>
<sequence>MAFFGHLPPELQRLTIEHAVLARDRDIPPVARLEILRRLAGKTRVIPWYVTPWDPPRTGEEPAVASETLFLARYLLGRPHAAQDRWDANLSAYLNTLLDLVLAAEGLSIDDGRRPQYMMCLCRYYMGVRLAQAVKRIPGWSGELTAAMYSVFDLFGRPHFTFASGPLEHHLLACQSVLDASAGA</sequence>
<gene>
    <name evidence="1" type="ORF">PG993_010569</name>
</gene>
<dbReference type="Proteomes" id="UP001444661">
    <property type="component" value="Unassembled WGS sequence"/>
</dbReference>
<organism evidence="1 2">
    <name type="scientific">Apiospora rasikravindrae</name>
    <dbReference type="NCBI Taxonomy" id="990691"/>
    <lineage>
        <taxon>Eukaryota</taxon>
        <taxon>Fungi</taxon>
        <taxon>Dikarya</taxon>
        <taxon>Ascomycota</taxon>
        <taxon>Pezizomycotina</taxon>
        <taxon>Sordariomycetes</taxon>
        <taxon>Xylariomycetidae</taxon>
        <taxon>Amphisphaeriales</taxon>
        <taxon>Apiosporaceae</taxon>
        <taxon>Apiospora</taxon>
    </lineage>
</organism>
<accession>A0ABR1SMP5</accession>
<keyword evidence="2" id="KW-1185">Reference proteome</keyword>
<comment type="caution">
    <text evidence="1">The sequence shown here is derived from an EMBL/GenBank/DDBJ whole genome shotgun (WGS) entry which is preliminary data.</text>
</comment>
<dbReference type="EMBL" id="JAQQWK010000009">
    <property type="protein sequence ID" value="KAK8035574.1"/>
    <property type="molecule type" value="Genomic_DNA"/>
</dbReference>
<protein>
    <submittedName>
        <fullName evidence="1">Uncharacterized protein</fullName>
    </submittedName>
</protein>
<reference evidence="1 2" key="1">
    <citation type="submission" date="2023-01" db="EMBL/GenBank/DDBJ databases">
        <title>Analysis of 21 Apiospora genomes using comparative genomics revels a genus with tremendous synthesis potential of carbohydrate active enzymes and secondary metabolites.</title>
        <authorList>
            <person name="Sorensen T."/>
        </authorList>
    </citation>
    <scope>NUCLEOTIDE SEQUENCE [LARGE SCALE GENOMIC DNA]</scope>
    <source>
        <strain evidence="1 2">CBS 33761</strain>
    </source>
</reference>
<proteinExistence type="predicted"/>